<dbReference type="Gene3D" id="2.130.10.10">
    <property type="entry name" value="YVTN repeat-like/Quinoprotein amine dehydrogenase"/>
    <property type="match status" value="1"/>
</dbReference>
<proteinExistence type="inferred from homology"/>
<gene>
    <name evidence="2" type="ORF">D9758_013555</name>
</gene>
<dbReference type="AlphaFoldDB" id="A0A8H5CFT4"/>
<dbReference type="InterPro" id="IPR011048">
    <property type="entry name" value="Haem_d1_sf"/>
</dbReference>
<reference evidence="2 3" key="1">
    <citation type="journal article" date="2020" name="ISME J.">
        <title>Uncovering the hidden diversity of litter-decomposition mechanisms in mushroom-forming fungi.</title>
        <authorList>
            <person name="Floudas D."/>
            <person name="Bentzer J."/>
            <person name="Ahren D."/>
            <person name="Johansson T."/>
            <person name="Persson P."/>
            <person name="Tunlid A."/>
        </authorList>
    </citation>
    <scope>NUCLEOTIDE SEQUENCE [LARGE SCALE GENOMIC DNA]</scope>
    <source>
        <strain evidence="2 3">CBS 291.85</strain>
    </source>
</reference>
<dbReference type="OrthoDB" id="9972196at2759"/>
<dbReference type="GO" id="GO:0017057">
    <property type="term" value="F:6-phosphogluconolactonase activity"/>
    <property type="evidence" value="ECO:0007669"/>
    <property type="project" value="TreeGrafter"/>
</dbReference>
<dbReference type="EMBL" id="JAACJM010000176">
    <property type="protein sequence ID" value="KAF5340449.1"/>
    <property type="molecule type" value="Genomic_DNA"/>
</dbReference>
<dbReference type="InterPro" id="IPR050282">
    <property type="entry name" value="Cycloisomerase_2"/>
</dbReference>
<organism evidence="2 3">
    <name type="scientific">Tetrapyrgos nigripes</name>
    <dbReference type="NCBI Taxonomy" id="182062"/>
    <lineage>
        <taxon>Eukaryota</taxon>
        <taxon>Fungi</taxon>
        <taxon>Dikarya</taxon>
        <taxon>Basidiomycota</taxon>
        <taxon>Agaricomycotina</taxon>
        <taxon>Agaricomycetes</taxon>
        <taxon>Agaricomycetidae</taxon>
        <taxon>Agaricales</taxon>
        <taxon>Marasmiineae</taxon>
        <taxon>Marasmiaceae</taxon>
        <taxon>Tetrapyrgos</taxon>
    </lineage>
</organism>
<dbReference type="InterPro" id="IPR019405">
    <property type="entry name" value="Lactonase_7-beta_prop"/>
</dbReference>
<dbReference type="SUPFAM" id="SSF51004">
    <property type="entry name" value="C-terminal (heme d1) domain of cytochrome cd1-nitrite reductase"/>
    <property type="match status" value="1"/>
</dbReference>
<dbReference type="Pfam" id="PF10282">
    <property type="entry name" value="Lactonase"/>
    <property type="match status" value="1"/>
</dbReference>
<evidence type="ECO:0000256" key="1">
    <source>
        <dbReference type="ARBA" id="ARBA00005564"/>
    </source>
</evidence>
<sequence>MVNFTILAGGFDIAGTLPFIATYLFNSEAGTLDVVGQFPTGHNCSWISSSLTNRSVLYATNAIYPQGFLQSFSVTPDGVLSSAIDTVWAGGPRPAYTTALRNGQIANMNYDPGTGRVVPLSEDGLHFEEVSPSAGVITFPVPTAPTSEGASHPHMILELDQEILVPDLGGDTIWRLAQEETTKNWTIVGSILQPPGSGPRHLAVHDGFLYTLHELASTLTLQRLPAFPNGTSEIIASVSIVPQDPPPGALWAAAEILIPKPTPQFPVPYIYVSNRNTGIPDATGKGDSIAIFEHVHGDAANEGSLKLVTQVFTGLQQVRGIQIGLEENGGNEFLVAAGVAGNGGTVVYRRVDGGRGLEEVARNLDIPTRSTFVWL</sequence>
<comment type="similarity">
    <text evidence="1">Belongs to the cycloisomerase 2 family.</text>
</comment>
<evidence type="ECO:0000313" key="2">
    <source>
        <dbReference type="EMBL" id="KAF5340449.1"/>
    </source>
</evidence>
<protein>
    <recommendedName>
        <fullName evidence="4">Isomerase YbhE</fullName>
    </recommendedName>
</protein>
<dbReference type="PANTHER" id="PTHR30344">
    <property type="entry name" value="6-PHOSPHOGLUCONOLACTONASE-RELATED"/>
    <property type="match status" value="1"/>
</dbReference>
<name>A0A8H5CFT4_9AGAR</name>
<dbReference type="PANTHER" id="PTHR30344:SF1">
    <property type="entry name" value="6-PHOSPHOGLUCONOLACTONASE"/>
    <property type="match status" value="1"/>
</dbReference>
<dbReference type="Proteomes" id="UP000559256">
    <property type="component" value="Unassembled WGS sequence"/>
</dbReference>
<accession>A0A8H5CFT4</accession>
<comment type="caution">
    <text evidence="2">The sequence shown here is derived from an EMBL/GenBank/DDBJ whole genome shotgun (WGS) entry which is preliminary data.</text>
</comment>
<evidence type="ECO:0000313" key="3">
    <source>
        <dbReference type="Proteomes" id="UP000559256"/>
    </source>
</evidence>
<keyword evidence="3" id="KW-1185">Reference proteome</keyword>
<dbReference type="InterPro" id="IPR015943">
    <property type="entry name" value="WD40/YVTN_repeat-like_dom_sf"/>
</dbReference>
<evidence type="ECO:0008006" key="4">
    <source>
        <dbReference type="Google" id="ProtNLM"/>
    </source>
</evidence>